<dbReference type="GO" id="GO:0032039">
    <property type="term" value="C:integrator complex"/>
    <property type="evidence" value="ECO:0007669"/>
    <property type="project" value="InterPro"/>
</dbReference>
<gene>
    <name evidence="2" type="ORF">TELCIR_17290</name>
</gene>
<dbReference type="Pfam" id="PF20504">
    <property type="entry name" value="IntS14_C"/>
    <property type="match status" value="1"/>
</dbReference>
<dbReference type="EMBL" id="KZ354045">
    <property type="protein sequence ID" value="PIO61195.1"/>
    <property type="molecule type" value="Genomic_DNA"/>
</dbReference>
<dbReference type="AlphaFoldDB" id="A0A2G9TTE1"/>
<dbReference type="OrthoDB" id="5792636at2759"/>
<reference evidence="2 3" key="1">
    <citation type="submission" date="2015-09" db="EMBL/GenBank/DDBJ databases">
        <title>Draft genome of the parasitic nematode Teladorsagia circumcincta isolate WARC Sus (inbred).</title>
        <authorList>
            <person name="Mitreva M."/>
        </authorList>
    </citation>
    <scope>NUCLEOTIDE SEQUENCE [LARGE SCALE GENOMIC DNA]</scope>
    <source>
        <strain evidence="2 3">S</strain>
    </source>
</reference>
<dbReference type="InterPro" id="IPR039841">
    <property type="entry name" value="INTS14"/>
</dbReference>
<sequence length="174" mass="19859">MGPALLETESIAMVLINESKYGCISAEKVEDDFCLILNRFPEKMPDFVPDFSTLMSGPDDQADALHFKTLQGVPPSYGPVVQSWVREHGFNMDFQKMMRLLRKLPDRPQLFYQEVNRFRKYALAIGMDHVLHEAARIIREEIGQLNAMAQKHGAYVATAFVMENPRETPEIAQL</sequence>
<dbReference type="GO" id="GO:0034472">
    <property type="term" value="P:snRNA 3'-end processing"/>
    <property type="evidence" value="ECO:0007669"/>
    <property type="project" value="TreeGrafter"/>
</dbReference>
<evidence type="ECO:0000313" key="3">
    <source>
        <dbReference type="Proteomes" id="UP000230423"/>
    </source>
</evidence>
<evidence type="ECO:0000259" key="1">
    <source>
        <dbReference type="Pfam" id="PF20504"/>
    </source>
</evidence>
<protein>
    <recommendedName>
        <fullName evidence="1">Integrator complex subunit 14 C-terminal domain-containing protein</fullName>
    </recommendedName>
</protein>
<organism evidence="2 3">
    <name type="scientific">Teladorsagia circumcincta</name>
    <name type="common">Brown stomach worm</name>
    <name type="synonym">Ostertagia circumcincta</name>
    <dbReference type="NCBI Taxonomy" id="45464"/>
    <lineage>
        <taxon>Eukaryota</taxon>
        <taxon>Metazoa</taxon>
        <taxon>Ecdysozoa</taxon>
        <taxon>Nematoda</taxon>
        <taxon>Chromadorea</taxon>
        <taxon>Rhabditida</taxon>
        <taxon>Rhabditina</taxon>
        <taxon>Rhabditomorpha</taxon>
        <taxon>Strongyloidea</taxon>
        <taxon>Trichostrongylidae</taxon>
        <taxon>Teladorsagia</taxon>
    </lineage>
</organism>
<keyword evidence="3" id="KW-1185">Reference proteome</keyword>
<dbReference type="InterPro" id="IPR046471">
    <property type="entry name" value="IntS14_C"/>
</dbReference>
<feature type="domain" description="Integrator complex subunit 14 C-terminal" evidence="1">
    <location>
        <begin position="83"/>
        <end position="152"/>
    </location>
</feature>
<accession>A0A2G9TTE1</accession>
<dbReference type="PANTHER" id="PTHR13532">
    <property type="match status" value="1"/>
</dbReference>
<dbReference type="Proteomes" id="UP000230423">
    <property type="component" value="Unassembled WGS sequence"/>
</dbReference>
<proteinExistence type="predicted"/>
<name>A0A2G9TTE1_TELCI</name>
<evidence type="ECO:0000313" key="2">
    <source>
        <dbReference type="EMBL" id="PIO61195.1"/>
    </source>
</evidence>
<dbReference type="PANTHER" id="PTHR13532:SF3">
    <property type="entry name" value="INTEGRATOR COMPLEX SUBUNIT 14"/>
    <property type="match status" value="1"/>
</dbReference>